<comment type="caution">
    <text evidence="2">The sequence shown here is derived from an EMBL/GenBank/DDBJ whole genome shotgun (WGS) entry which is preliminary data.</text>
</comment>
<protein>
    <submittedName>
        <fullName evidence="2">Enoyl-CoA hydratase</fullName>
    </submittedName>
</protein>
<name>A0A1X2EQT1_9MYCO</name>
<organism evidence="2 3">
    <name type="scientific">Mycolicibacillus trivialis</name>
    <dbReference type="NCBI Taxonomy" id="1798"/>
    <lineage>
        <taxon>Bacteria</taxon>
        <taxon>Bacillati</taxon>
        <taxon>Actinomycetota</taxon>
        <taxon>Actinomycetes</taxon>
        <taxon>Mycobacteriales</taxon>
        <taxon>Mycobacteriaceae</taxon>
        <taxon>Mycolicibacillus</taxon>
    </lineage>
</organism>
<dbReference type="RefSeq" id="WP_085108379.1">
    <property type="nucleotide sequence ID" value="NZ_JACKSN010000075.1"/>
</dbReference>
<dbReference type="AlphaFoldDB" id="A0A1X2EQT1"/>
<dbReference type="Gene3D" id="3.90.226.10">
    <property type="entry name" value="2-enoyl-CoA Hydratase, Chain A, domain 1"/>
    <property type="match status" value="1"/>
</dbReference>
<dbReference type="Pfam" id="PF00378">
    <property type="entry name" value="ECH_1"/>
    <property type="match status" value="1"/>
</dbReference>
<sequence length="262" mass="27405">MKRFSATTLEVTAAGPRGTITLNRPDKLNPLSTRTLGELVEAARWFDGHPAVKVVTIAGAGRAFSAGADLADLADPGTDAGALRVAADAGRRMADAVEAMNAVTVARLHGHCVGGGLVLAAACDLRIAAESTRFSIPEVDLGIPLAWGGIPRLVREIGAARTKELVLTCRPFDAAEALSLGLLNRVVPEAELDAAVEEMVAALVTKSALTLTATKRHTNAVTAQMVGTARSWSDADTLVTAVHDPESRRAAADYLARVRKRS</sequence>
<reference evidence="2 3" key="1">
    <citation type="submission" date="2016-01" db="EMBL/GenBank/DDBJ databases">
        <title>The new phylogeny of the genus Mycobacterium.</title>
        <authorList>
            <person name="Tarcisio F."/>
            <person name="Conor M."/>
            <person name="Antonella G."/>
            <person name="Elisabetta G."/>
            <person name="Giulia F.S."/>
            <person name="Sara T."/>
            <person name="Anna F."/>
            <person name="Clotilde B."/>
            <person name="Roberto B."/>
            <person name="Veronica D.S."/>
            <person name="Fabio R."/>
            <person name="Monica P."/>
            <person name="Olivier J."/>
            <person name="Enrico T."/>
            <person name="Nicola S."/>
        </authorList>
    </citation>
    <scope>NUCLEOTIDE SEQUENCE [LARGE SCALE GENOMIC DNA]</scope>
    <source>
        <strain evidence="2 3">DSM 44153</strain>
    </source>
</reference>
<evidence type="ECO:0000256" key="1">
    <source>
        <dbReference type="ARBA" id="ARBA00005254"/>
    </source>
</evidence>
<dbReference type="GO" id="GO:0003824">
    <property type="term" value="F:catalytic activity"/>
    <property type="evidence" value="ECO:0007669"/>
    <property type="project" value="UniProtKB-ARBA"/>
</dbReference>
<dbReference type="InterPro" id="IPR029045">
    <property type="entry name" value="ClpP/crotonase-like_dom_sf"/>
</dbReference>
<proteinExistence type="inferred from homology"/>
<dbReference type="PANTHER" id="PTHR43802:SF1">
    <property type="entry name" value="IP11341P-RELATED"/>
    <property type="match status" value="1"/>
</dbReference>
<evidence type="ECO:0000313" key="2">
    <source>
        <dbReference type="EMBL" id="ORX08041.1"/>
    </source>
</evidence>
<gene>
    <name evidence="2" type="ORF">AWC30_03785</name>
</gene>
<keyword evidence="3" id="KW-1185">Reference proteome</keyword>
<evidence type="ECO:0000313" key="3">
    <source>
        <dbReference type="Proteomes" id="UP000193090"/>
    </source>
</evidence>
<dbReference type="STRING" id="1798.AWC30_03785"/>
<accession>A0A1X2EQT1</accession>
<dbReference type="Proteomes" id="UP000193090">
    <property type="component" value="Unassembled WGS sequence"/>
</dbReference>
<dbReference type="OrthoDB" id="5183239at2"/>
<dbReference type="EMBL" id="LQPZ01000008">
    <property type="protein sequence ID" value="ORX08041.1"/>
    <property type="molecule type" value="Genomic_DNA"/>
</dbReference>
<dbReference type="SUPFAM" id="SSF52096">
    <property type="entry name" value="ClpP/crotonase"/>
    <property type="match status" value="1"/>
</dbReference>
<dbReference type="PANTHER" id="PTHR43802">
    <property type="entry name" value="ENOYL-COA HYDRATASE"/>
    <property type="match status" value="1"/>
</dbReference>
<dbReference type="InterPro" id="IPR001753">
    <property type="entry name" value="Enoyl-CoA_hydra/iso"/>
</dbReference>
<dbReference type="CDD" id="cd06558">
    <property type="entry name" value="crotonase-like"/>
    <property type="match status" value="1"/>
</dbReference>
<comment type="similarity">
    <text evidence="1">Belongs to the enoyl-CoA hydratase/isomerase family.</text>
</comment>